<dbReference type="Proteomes" id="UP000653797">
    <property type="component" value="Unassembled WGS sequence"/>
</dbReference>
<keyword evidence="3" id="KW-1185">Reference proteome</keyword>
<organism evidence="2 3">
    <name type="scientific">Spirosoma validum</name>
    <dbReference type="NCBI Taxonomy" id="2771355"/>
    <lineage>
        <taxon>Bacteria</taxon>
        <taxon>Pseudomonadati</taxon>
        <taxon>Bacteroidota</taxon>
        <taxon>Cytophagia</taxon>
        <taxon>Cytophagales</taxon>
        <taxon>Cytophagaceae</taxon>
        <taxon>Spirosoma</taxon>
    </lineage>
</organism>
<gene>
    <name evidence="2" type="ORF">IC230_14340</name>
</gene>
<reference evidence="2" key="1">
    <citation type="submission" date="2020-09" db="EMBL/GenBank/DDBJ databases">
        <authorList>
            <person name="Kim M.K."/>
        </authorList>
    </citation>
    <scope>NUCLEOTIDE SEQUENCE</scope>
    <source>
        <strain evidence="2">BT704</strain>
    </source>
</reference>
<sequence length="52" mass="5970">MNKKNTPWTDESAYELDWTHADDELLKTNGDSGAPSPNDLTRWLSSVQIRHK</sequence>
<comment type="caution">
    <text evidence="2">The sequence shown here is derived from an EMBL/GenBank/DDBJ whole genome shotgun (WGS) entry which is preliminary data.</text>
</comment>
<protein>
    <submittedName>
        <fullName evidence="2">Uncharacterized protein</fullName>
    </submittedName>
</protein>
<evidence type="ECO:0000313" key="3">
    <source>
        <dbReference type="Proteomes" id="UP000653797"/>
    </source>
</evidence>
<proteinExistence type="predicted"/>
<dbReference type="RefSeq" id="WP_191039710.1">
    <property type="nucleotide sequence ID" value="NZ_JACXAA010000004.1"/>
</dbReference>
<evidence type="ECO:0000313" key="2">
    <source>
        <dbReference type="EMBL" id="MBD2754084.1"/>
    </source>
</evidence>
<feature type="compositionally biased region" description="Polar residues" evidence="1">
    <location>
        <begin position="43"/>
        <end position="52"/>
    </location>
</feature>
<accession>A0A927B1Y7</accession>
<name>A0A927B1Y7_9BACT</name>
<dbReference type="AlphaFoldDB" id="A0A927B1Y7"/>
<dbReference type="EMBL" id="JACXAA010000004">
    <property type="protein sequence ID" value="MBD2754084.1"/>
    <property type="molecule type" value="Genomic_DNA"/>
</dbReference>
<evidence type="ECO:0000256" key="1">
    <source>
        <dbReference type="SAM" id="MobiDB-lite"/>
    </source>
</evidence>
<feature type="region of interest" description="Disordered" evidence="1">
    <location>
        <begin position="26"/>
        <end position="52"/>
    </location>
</feature>